<evidence type="ECO:0000313" key="5">
    <source>
        <dbReference type="Proteomes" id="UP000295270"/>
    </source>
</evidence>
<dbReference type="EMBL" id="QWDN01000007">
    <property type="protein sequence ID" value="TEB42926.1"/>
    <property type="molecule type" value="Genomic_DNA"/>
</dbReference>
<dbReference type="Proteomes" id="UP000295270">
    <property type="component" value="Unassembled WGS sequence"/>
</dbReference>
<dbReference type="EMBL" id="SLWA01000007">
    <property type="protein sequence ID" value="TCN54736.1"/>
    <property type="molecule type" value="Genomic_DNA"/>
</dbReference>
<dbReference type="OrthoDB" id="2213423at2"/>
<dbReference type="GO" id="GO:0008610">
    <property type="term" value="P:lipid biosynthetic process"/>
    <property type="evidence" value="ECO:0007669"/>
    <property type="project" value="TreeGrafter"/>
</dbReference>
<feature type="domain" description="Thioesterase" evidence="2">
    <location>
        <begin position="4"/>
        <end position="220"/>
    </location>
</feature>
<dbReference type="InterPro" id="IPR012223">
    <property type="entry name" value="TEII"/>
</dbReference>
<name>A0A4Y7U907_9FLAO</name>
<protein>
    <submittedName>
        <fullName evidence="3 4">Thioesterase</fullName>
    </submittedName>
</protein>
<dbReference type="Gene3D" id="3.40.50.1820">
    <property type="entry name" value="alpha/beta hydrolase"/>
    <property type="match status" value="1"/>
</dbReference>
<keyword evidence="5" id="KW-1185">Reference proteome</keyword>
<evidence type="ECO:0000256" key="1">
    <source>
        <dbReference type="ARBA" id="ARBA00007169"/>
    </source>
</evidence>
<dbReference type="PANTHER" id="PTHR11487">
    <property type="entry name" value="THIOESTERASE"/>
    <property type="match status" value="1"/>
</dbReference>
<dbReference type="SUPFAM" id="SSF53474">
    <property type="entry name" value="alpha/beta-Hydrolases"/>
    <property type="match status" value="1"/>
</dbReference>
<reference evidence="4 6" key="2">
    <citation type="journal article" date="2018" name="Syst. Appl. Microbiol.">
        <title>Flavobacterium circumlabens sp. nov. and Flavobacterium cupreum sp. nov., two psychrotrophic species isolated from Antarctic environmental samples.</title>
        <authorList>
            <person name="Kralova S."/>
            <person name="Busse H.J."/>
            <person name="Svec P."/>
            <person name="Maslanova I."/>
            <person name="Stankova E."/>
            <person name="Bartak M."/>
            <person name="Sedlacek I."/>
        </authorList>
    </citation>
    <scope>NUCLEOTIDE SEQUENCE [LARGE SCALE GENOMIC DNA]</scope>
    <source>
        <strain evidence="4 6">CCM 8828</strain>
    </source>
</reference>
<reference evidence="3" key="3">
    <citation type="submission" date="2019-03" db="EMBL/GenBank/DDBJ databases">
        <authorList>
            <person name="Whitman W."/>
            <person name="Huntemann M."/>
            <person name="Clum A."/>
            <person name="Pillay M."/>
            <person name="Palaniappan K."/>
            <person name="Varghese N."/>
            <person name="Mikhailova N."/>
            <person name="Stamatis D."/>
            <person name="Reddy T."/>
            <person name="Daum C."/>
            <person name="Shapiro N."/>
            <person name="Ivanova N."/>
            <person name="Kyrpides N."/>
            <person name="Woyke T."/>
        </authorList>
    </citation>
    <scope>NUCLEOTIDE SEQUENCE</scope>
    <source>
        <strain evidence="3">P5626</strain>
    </source>
</reference>
<reference evidence="3 5" key="1">
    <citation type="journal article" date="2015" name="Stand. Genomic Sci.">
        <title>Genomic Encyclopedia of Bacterial and Archaeal Type Strains, Phase III: the genomes of soil and plant-associated and newly described type strains.</title>
        <authorList>
            <person name="Whitman W.B."/>
            <person name="Woyke T."/>
            <person name="Klenk H.P."/>
            <person name="Zhou Y."/>
            <person name="Lilburn T.G."/>
            <person name="Beck B.J."/>
            <person name="De Vos P."/>
            <person name="Vandamme P."/>
            <person name="Eisen J.A."/>
            <person name="Garrity G."/>
            <person name="Hugenholtz P."/>
            <person name="Kyrpides N.C."/>
        </authorList>
    </citation>
    <scope>NUCLEOTIDE SEQUENCE [LARGE SCALE GENOMIC DNA]</scope>
    <source>
        <strain evidence="3 5">P5626</strain>
    </source>
</reference>
<evidence type="ECO:0000313" key="6">
    <source>
        <dbReference type="Proteomes" id="UP000298340"/>
    </source>
</evidence>
<dbReference type="RefSeq" id="WP_132037150.1">
    <property type="nucleotide sequence ID" value="NZ_QWDN01000007.1"/>
</dbReference>
<evidence type="ECO:0000313" key="3">
    <source>
        <dbReference type="EMBL" id="TCN54736.1"/>
    </source>
</evidence>
<comment type="similarity">
    <text evidence="1">Belongs to the thioesterase family.</text>
</comment>
<dbReference type="PANTHER" id="PTHR11487:SF0">
    <property type="entry name" value="S-ACYL FATTY ACID SYNTHASE THIOESTERASE, MEDIUM CHAIN"/>
    <property type="match status" value="1"/>
</dbReference>
<evidence type="ECO:0000313" key="4">
    <source>
        <dbReference type="EMBL" id="TEB42926.1"/>
    </source>
</evidence>
<comment type="caution">
    <text evidence="4">The sequence shown here is derived from an EMBL/GenBank/DDBJ whole genome shotgun (WGS) entry which is preliminary data.</text>
</comment>
<evidence type="ECO:0000259" key="2">
    <source>
        <dbReference type="Pfam" id="PF00975"/>
    </source>
</evidence>
<dbReference type="InterPro" id="IPR001031">
    <property type="entry name" value="Thioesterase"/>
</dbReference>
<gene>
    <name evidence="4" type="ORF">D0809_18885</name>
    <name evidence="3" type="ORF">EV142_107236</name>
</gene>
<organism evidence="4 6">
    <name type="scientific">Flavobacterium circumlabens</name>
    <dbReference type="NCBI Taxonomy" id="2133765"/>
    <lineage>
        <taxon>Bacteria</taxon>
        <taxon>Pseudomonadati</taxon>
        <taxon>Bacteroidota</taxon>
        <taxon>Flavobacteriia</taxon>
        <taxon>Flavobacteriales</taxon>
        <taxon>Flavobacteriaceae</taxon>
        <taxon>Flavobacterium</taxon>
    </lineage>
</organism>
<dbReference type="AlphaFoldDB" id="A0A4Y7U907"/>
<dbReference type="Proteomes" id="UP000298340">
    <property type="component" value="Unassembled WGS sequence"/>
</dbReference>
<dbReference type="Pfam" id="PF00975">
    <property type="entry name" value="Thioesterase"/>
    <property type="match status" value="1"/>
</dbReference>
<proteinExistence type="inferred from homology"/>
<accession>A0A4Y7U907</accession>
<sequence>MMDLICLHFAGGNKYSFYPLEEFLDKNINLITLELPGRGKRFHEPLLTDIHLIVDDLFEQLKQNVSRPYAIFGHSMGAILTYLLAHKIEENDFQRPIHLFVSGCKPPKIRREAPFYHDLPKDEFVNKIRDMGGCPEEILGNDELMALFEPSLRADFKTIETFTYEKKDPLKMRLTVFIGNKDKVSWEDAKAWGEESIHPIDVKEFEGNHFFIFQHKQEITALFKYYINTKNLLNNY</sequence>
<dbReference type="InterPro" id="IPR029058">
    <property type="entry name" value="AB_hydrolase_fold"/>
</dbReference>